<evidence type="ECO:0000313" key="6">
    <source>
        <dbReference type="Proteomes" id="UP001209570"/>
    </source>
</evidence>
<proteinExistence type="inferred from homology"/>
<keyword evidence="6" id="KW-1185">Reference proteome</keyword>
<dbReference type="GO" id="GO:0016846">
    <property type="term" value="F:carbon-sulfur lyase activity"/>
    <property type="evidence" value="ECO:0007669"/>
    <property type="project" value="InterPro"/>
</dbReference>
<dbReference type="InterPro" id="IPR006913">
    <property type="entry name" value="CENP-V/GFA"/>
</dbReference>
<dbReference type="Proteomes" id="UP001209570">
    <property type="component" value="Unassembled WGS sequence"/>
</dbReference>
<name>A0AAD5MBP1_PYTIN</name>
<dbReference type="Pfam" id="PF04828">
    <property type="entry name" value="GFA"/>
    <property type="match status" value="1"/>
</dbReference>
<dbReference type="SUPFAM" id="SSF51316">
    <property type="entry name" value="Mss4-like"/>
    <property type="match status" value="1"/>
</dbReference>
<dbReference type="AlphaFoldDB" id="A0AAD5MBP1"/>
<evidence type="ECO:0000256" key="1">
    <source>
        <dbReference type="ARBA" id="ARBA00005495"/>
    </source>
</evidence>
<dbReference type="GO" id="GO:0046872">
    <property type="term" value="F:metal ion binding"/>
    <property type="evidence" value="ECO:0007669"/>
    <property type="project" value="UniProtKB-KW"/>
</dbReference>
<comment type="caution">
    <text evidence="5">The sequence shown here is derived from an EMBL/GenBank/DDBJ whole genome shotgun (WGS) entry which is preliminary data.</text>
</comment>
<sequence>MADSSAAFVTHHGSCHCGDVQFEFDAPRELVAWDCNCSICNMKRNVHTIVPASRFRLWPESEDKLSTYTFNTRKAKHQFCKRCGVQPFYVPRSNPDGFAITIYCIKPGTVDNIKIEKFDGTNWENSFEVTGITKYSKE</sequence>
<keyword evidence="2" id="KW-0479">Metal-binding</keyword>
<dbReference type="PROSITE" id="PS51891">
    <property type="entry name" value="CENP_V_GFA"/>
    <property type="match status" value="1"/>
</dbReference>
<evidence type="ECO:0000259" key="4">
    <source>
        <dbReference type="PROSITE" id="PS51891"/>
    </source>
</evidence>
<dbReference type="PANTHER" id="PTHR28620">
    <property type="entry name" value="CENTROMERE PROTEIN V"/>
    <property type="match status" value="1"/>
</dbReference>
<accession>A0AAD5MBP1</accession>
<dbReference type="Gene3D" id="2.170.150.70">
    <property type="match status" value="1"/>
</dbReference>
<dbReference type="PANTHER" id="PTHR28620:SF1">
    <property type="entry name" value="CENP-V_GFA DOMAIN-CONTAINING PROTEIN"/>
    <property type="match status" value="1"/>
</dbReference>
<comment type="similarity">
    <text evidence="1">Belongs to the Gfa family.</text>
</comment>
<evidence type="ECO:0000256" key="3">
    <source>
        <dbReference type="ARBA" id="ARBA00022833"/>
    </source>
</evidence>
<keyword evidence="3" id="KW-0862">Zinc</keyword>
<reference evidence="5" key="1">
    <citation type="submission" date="2021-12" db="EMBL/GenBank/DDBJ databases">
        <title>Prjna785345.</title>
        <authorList>
            <person name="Rujirawat T."/>
            <person name="Krajaejun T."/>
        </authorList>
    </citation>
    <scope>NUCLEOTIDE SEQUENCE</scope>
    <source>
        <strain evidence="5">Pi057C3</strain>
    </source>
</reference>
<dbReference type="InterPro" id="IPR011057">
    <property type="entry name" value="Mss4-like_sf"/>
</dbReference>
<feature type="domain" description="CENP-V/GFA" evidence="4">
    <location>
        <begin position="11"/>
        <end position="124"/>
    </location>
</feature>
<dbReference type="InterPro" id="IPR052355">
    <property type="entry name" value="CENP-V-like"/>
</dbReference>
<dbReference type="EMBL" id="JAKCXM010000002">
    <property type="protein sequence ID" value="KAJ0409864.1"/>
    <property type="molecule type" value="Genomic_DNA"/>
</dbReference>
<organism evidence="5 6">
    <name type="scientific">Pythium insidiosum</name>
    <name type="common">Pythiosis disease agent</name>
    <dbReference type="NCBI Taxonomy" id="114742"/>
    <lineage>
        <taxon>Eukaryota</taxon>
        <taxon>Sar</taxon>
        <taxon>Stramenopiles</taxon>
        <taxon>Oomycota</taxon>
        <taxon>Peronosporomycetes</taxon>
        <taxon>Pythiales</taxon>
        <taxon>Pythiaceae</taxon>
        <taxon>Pythium</taxon>
    </lineage>
</organism>
<evidence type="ECO:0000313" key="5">
    <source>
        <dbReference type="EMBL" id="KAJ0409864.1"/>
    </source>
</evidence>
<protein>
    <recommendedName>
        <fullName evidence="4">CENP-V/GFA domain-containing protein</fullName>
    </recommendedName>
</protein>
<evidence type="ECO:0000256" key="2">
    <source>
        <dbReference type="ARBA" id="ARBA00022723"/>
    </source>
</evidence>
<gene>
    <name evidence="5" type="ORF">P43SY_005758</name>
</gene>